<dbReference type="PRINTS" id="PR00390">
    <property type="entry name" value="PHPHLIPASEC"/>
</dbReference>
<dbReference type="InterPro" id="IPR017946">
    <property type="entry name" value="PLC-like_Pdiesterase_TIM-brl"/>
</dbReference>
<feature type="compositionally biased region" description="Basic residues" evidence="6">
    <location>
        <begin position="851"/>
        <end position="866"/>
    </location>
</feature>
<feature type="domain" description="PI-PLC Y-box" evidence="9">
    <location>
        <begin position="583"/>
        <end position="699"/>
    </location>
</feature>
<dbReference type="FunFam" id="1.10.238.10:FF:000005">
    <property type="entry name" value="Phosphoinositide phospholipase C"/>
    <property type="match status" value="1"/>
</dbReference>
<dbReference type="PANTHER" id="PTHR10336">
    <property type="entry name" value="PHOSPHOINOSITIDE-SPECIFIC PHOSPHOLIPASE C FAMILY PROTEIN"/>
    <property type="match status" value="1"/>
</dbReference>
<sequence length="1082" mass="120878">MAEFGEDGSLPPSTLGDKAHCEVSFSNGDCGLSDNMVGSGSLVAPGGQAGVESANASVGPVDARSDIPRRSSIIKDGSRQRKERKKTVSFSSMPTEKKISSAGDCISAMVDGSELKKVRSNSRIYHRYFLLDADMQSLRWEPSKKESEKAKIDVKTIKEVRTGKNTDTFRTNGTYDQISEDCAFSVIFGENYESLDLVANTADVANIWVTGLRYLISYGKHTLNMIQSSQNNMRSSWLGELFDEADGNNSKRVTICAAVQLVKNLSPGLKNVKIELKFKELHKAKDIAGSDVTKEEFVEVFHDLCTRPEIYFLFVQFSSNKEFLDTKDLMIFLEAEQGMAQVSEDTSLEVIQKYEPSKEGQLKGWLSLDGFTNYIMSPECHIFDPEHKIVCQDMGQPMSHYYINASHNTYLIEDQFRGPSDVTGYIRALKMGCRSVELDVWDGPDNEPVIYTGHTMTSQIVFRSVIDVVNKYAFVASEFPLLLCLENHCSLKQQRVMFQHLKKILGDKMYFDSPKPEDCYLPSPSELKGKILLKGKKLSTTCTASEGEVTDEDEGAEMSQRMSIESTEQQTIAPKKFQLSKDLSDLVTLCKSVEFKDFPTSFQSQKHWELCSFNEVFASRCASDFPGDFVNYNKKFLARVYPSPMRIDSSNMNPQDFWKCGCQIVSMNYQTPGLMMDLNIGWFRQNGNCGYVLRPAIMREQVSYFSANTKDSVPGVSPQLLHIKIISGQNFPKPKGSGAKGDVVDPYVYVEIHGIPADCAEQRTKTVNQNGDNPLFDESFEFQINLPELAMVRFVVLDDDYIGDEFIGQYTIPFECLQPGFRHIPLQSLTGEVLPHTLLFVHVAITNRRGGGKPHKRGLSVRKGKRSREEATDLRENMQNAIVSFKELCGLSAVANLKQCILALSPRLTGPDTNPLLVFNLADQYPNLEPQGLLPEVLKKVVTTYDMVIQTSKTLLETSEGVYDRILQTQKAAMEFHENLHDLATKEGLKGRKLHKAVESFTWNITILKGQADLLKHAKSEVQENLKQIHYAALTCNLSKGGAAGGSSGSESKGRRSLESIPEKATREEEITGTECSQPVPL</sequence>
<dbReference type="EC" id="3.1.4.11" evidence="5"/>
<dbReference type="Proteomes" id="UP000438429">
    <property type="component" value="Unassembled WGS sequence"/>
</dbReference>
<dbReference type="GO" id="GO:0046488">
    <property type="term" value="P:phosphatidylinositol metabolic process"/>
    <property type="evidence" value="ECO:0007669"/>
    <property type="project" value="TreeGrafter"/>
</dbReference>
<dbReference type="EMBL" id="VEVO01000014">
    <property type="protein sequence ID" value="KAF0031784.1"/>
    <property type="molecule type" value="Genomic_DNA"/>
</dbReference>
<evidence type="ECO:0000256" key="5">
    <source>
        <dbReference type="RuleBase" id="RU361133"/>
    </source>
</evidence>
<dbReference type="Pfam" id="PF00168">
    <property type="entry name" value="C2"/>
    <property type="match status" value="1"/>
</dbReference>
<accession>A0A6A4SL92</accession>
<reference evidence="10 11" key="1">
    <citation type="submission" date="2019-06" db="EMBL/GenBank/DDBJ databases">
        <title>Draft genomes of female and male turbot (Scophthalmus maximus).</title>
        <authorList>
            <person name="Xu H."/>
            <person name="Xu X.-W."/>
            <person name="Shao C."/>
            <person name="Chen S."/>
        </authorList>
    </citation>
    <scope>NUCLEOTIDE SEQUENCE [LARGE SCALE GENOMIC DNA]</scope>
    <source>
        <strain evidence="10">Ysfricsl-2016a</strain>
        <tissue evidence="10">Blood</tissue>
    </source>
</reference>
<dbReference type="PANTHER" id="PTHR10336:SF84">
    <property type="entry name" value="INACTIVE PHOSPHOLIPASE C-LIKE PROTEIN 2"/>
    <property type="match status" value="1"/>
</dbReference>
<dbReference type="PROSITE" id="PS50007">
    <property type="entry name" value="PIPLC_X_DOMAIN"/>
    <property type="match status" value="1"/>
</dbReference>
<feature type="domain" description="C2" evidence="8">
    <location>
        <begin position="699"/>
        <end position="828"/>
    </location>
</feature>
<keyword evidence="2" id="KW-0963">Cytoplasm</keyword>
<comment type="subcellular location">
    <subcellularLocation>
        <location evidence="1">Cytoplasm</location>
    </subcellularLocation>
</comment>
<feature type="region of interest" description="Disordered" evidence="6">
    <location>
        <begin position="1042"/>
        <end position="1082"/>
    </location>
</feature>
<keyword evidence="4" id="KW-0807">Transducer</keyword>
<protein>
    <recommendedName>
        <fullName evidence="5">Phosphoinositide phospholipase C</fullName>
        <ecNumber evidence="5">3.1.4.11</ecNumber>
    </recommendedName>
</protein>
<dbReference type="SUPFAM" id="SSF49562">
    <property type="entry name" value="C2 domain (Calcium/lipid-binding domain, CaLB)"/>
    <property type="match status" value="1"/>
</dbReference>
<dbReference type="CDD" id="cd13364">
    <property type="entry name" value="PH_PLC_eta"/>
    <property type="match status" value="1"/>
</dbReference>
<dbReference type="CDD" id="cd00275">
    <property type="entry name" value="C2_PLC_like"/>
    <property type="match status" value="1"/>
</dbReference>
<dbReference type="SMART" id="SM00149">
    <property type="entry name" value="PLCYc"/>
    <property type="match status" value="1"/>
</dbReference>
<evidence type="ECO:0000256" key="6">
    <source>
        <dbReference type="SAM" id="MobiDB-lite"/>
    </source>
</evidence>
<dbReference type="Pfam" id="PF00387">
    <property type="entry name" value="PI-PLC-Y"/>
    <property type="match status" value="1"/>
</dbReference>
<dbReference type="CDD" id="cd08597">
    <property type="entry name" value="PI-PLCc_PRIP_metazoa"/>
    <property type="match status" value="1"/>
</dbReference>
<evidence type="ECO:0000259" key="9">
    <source>
        <dbReference type="PROSITE" id="PS50008"/>
    </source>
</evidence>
<dbReference type="InterPro" id="IPR015359">
    <property type="entry name" value="PLC_EF-hand-like"/>
</dbReference>
<feature type="compositionally biased region" description="Basic and acidic residues" evidence="6">
    <location>
        <begin position="1052"/>
        <end position="1070"/>
    </location>
</feature>
<dbReference type="GO" id="GO:0004435">
    <property type="term" value="F:phosphatidylinositol-4,5-bisphosphate phospholipase C activity"/>
    <property type="evidence" value="ECO:0007669"/>
    <property type="project" value="UniProtKB-EC"/>
</dbReference>
<dbReference type="PROSITE" id="PS50003">
    <property type="entry name" value="PH_DOMAIN"/>
    <property type="match status" value="1"/>
</dbReference>
<dbReference type="Gene3D" id="1.10.238.10">
    <property type="entry name" value="EF-hand"/>
    <property type="match status" value="1"/>
</dbReference>
<evidence type="ECO:0000256" key="3">
    <source>
        <dbReference type="ARBA" id="ARBA00022553"/>
    </source>
</evidence>
<dbReference type="Pfam" id="PF00388">
    <property type="entry name" value="PI-PLC-X"/>
    <property type="match status" value="1"/>
</dbReference>
<feature type="region of interest" description="Disordered" evidence="6">
    <location>
        <begin position="851"/>
        <end position="872"/>
    </location>
</feature>
<dbReference type="GO" id="GO:0005737">
    <property type="term" value="C:cytoplasm"/>
    <property type="evidence" value="ECO:0007669"/>
    <property type="project" value="UniProtKB-SubCell"/>
</dbReference>
<dbReference type="InterPro" id="IPR011992">
    <property type="entry name" value="EF-hand-dom_pair"/>
</dbReference>
<evidence type="ECO:0000259" key="7">
    <source>
        <dbReference type="PROSITE" id="PS50003"/>
    </source>
</evidence>
<dbReference type="SUPFAM" id="SSF47473">
    <property type="entry name" value="EF-hand"/>
    <property type="match status" value="1"/>
</dbReference>
<feature type="domain" description="PH" evidence="7">
    <location>
        <begin position="107"/>
        <end position="217"/>
    </location>
</feature>
<dbReference type="InterPro" id="IPR035892">
    <property type="entry name" value="C2_domain_sf"/>
</dbReference>
<dbReference type="GO" id="GO:0032228">
    <property type="term" value="P:regulation of synaptic transmission, GABAergic"/>
    <property type="evidence" value="ECO:0007669"/>
    <property type="project" value="TreeGrafter"/>
</dbReference>
<dbReference type="SUPFAM" id="SSF51695">
    <property type="entry name" value="PLC-like phosphodiesterases"/>
    <property type="match status" value="1"/>
</dbReference>
<organism evidence="10 11">
    <name type="scientific">Scophthalmus maximus</name>
    <name type="common">Turbot</name>
    <name type="synonym">Psetta maxima</name>
    <dbReference type="NCBI Taxonomy" id="52904"/>
    <lineage>
        <taxon>Eukaryota</taxon>
        <taxon>Metazoa</taxon>
        <taxon>Chordata</taxon>
        <taxon>Craniata</taxon>
        <taxon>Vertebrata</taxon>
        <taxon>Euteleostomi</taxon>
        <taxon>Actinopterygii</taxon>
        <taxon>Neopterygii</taxon>
        <taxon>Teleostei</taxon>
        <taxon>Neoteleostei</taxon>
        <taxon>Acanthomorphata</taxon>
        <taxon>Carangaria</taxon>
        <taxon>Pleuronectiformes</taxon>
        <taxon>Pleuronectoidei</taxon>
        <taxon>Scophthalmidae</taxon>
        <taxon>Scophthalmus</taxon>
    </lineage>
</organism>
<evidence type="ECO:0000313" key="10">
    <source>
        <dbReference type="EMBL" id="KAF0031784.1"/>
    </source>
</evidence>
<dbReference type="Gene3D" id="2.30.29.30">
    <property type="entry name" value="Pleckstrin-homology domain (PH domain)/Phosphotyrosine-binding domain (PTB)"/>
    <property type="match status" value="1"/>
</dbReference>
<keyword evidence="5" id="KW-0378">Hydrolase</keyword>
<evidence type="ECO:0000313" key="11">
    <source>
        <dbReference type="Proteomes" id="UP000438429"/>
    </source>
</evidence>
<dbReference type="PROSITE" id="PS50004">
    <property type="entry name" value="C2"/>
    <property type="match status" value="1"/>
</dbReference>
<dbReference type="Pfam" id="PF16457">
    <property type="entry name" value="PH_12"/>
    <property type="match status" value="1"/>
</dbReference>
<comment type="caution">
    <text evidence="10">The sequence shown here is derived from an EMBL/GenBank/DDBJ whole genome shotgun (WGS) entry which is preliminary data.</text>
</comment>
<dbReference type="GO" id="GO:0007214">
    <property type="term" value="P:gamma-aminobutyric acid signaling pathway"/>
    <property type="evidence" value="ECO:0007669"/>
    <property type="project" value="TreeGrafter"/>
</dbReference>
<evidence type="ECO:0000256" key="2">
    <source>
        <dbReference type="ARBA" id="ARBA00022490"/>
    </source>
</evidence>
<dbReference type="Pfam" id="PF09279">
    <property type="entry name" value="EF-hand_like"/>
    <property type="match status" value="1"/>
</dbReference>
<dbReference type="GO" id="GO:0016042">
    <property type="term" value="P:lipid catabolic process"/>
    <property type="evidence" value="ECO:0007669"/>
    <property type="project" value="UniProtKB-KW"/>
</dbReference>
<evidence type="ECO:0000259" key="8">
    <source>
        <dbReference type="PROSITE" id="PS50004"/>
    </source>
</evidence>
<dbReference type="SMART" id="SM00233">
    <property type="entry name" value="PH"/>
    <property type="match status" value="1"/>
</dbReference>
<evidence type="ECO:0000256" key="1">
    <source>
        <dbReference type="ARBA" id="ARBA00004496"/>
    </source>
</evidence>
<dbReference type="InterPro" id="IPR000008">
    <property type="entry name" value="C2_dom"/>
</dbReference>
<dbReference type="Gene3D" id="2.60.40.150">
    <property type="entry name" value="C2 domain"/>
    <property type="match status" value="1"/>
</dbReference>
<name>A0A6A4SL92_SCOMX</name>
<dbReference type="InterPro" id="IPR001849">
    <property type="entry name" value="PH_domain"/>
</dbReference>
<dbReference type="SUPFAM" id="SSF50729">
    <property type="entry name" value="PH domain-like"/>
    <property type="match status" value="1"/>
</dbReference>
<dbReference type="InterPro" id="IPR001711">
    <property type="entry name" value="PLipase_C_Pinositol-sp_Y"/>
</dbReference>
<dbReference type="Gene3D" id="3.20.20.190">
    <property type="entry name" value="Phosphatidylinositol (PI) phosphodiesterase"/>
    <property type="match status" value="1"/>
</dbReference>
<dbReference type="FunFam" id="2.30.29.30:FF:000025">
    <property type="entry name" value="Phosphoinositide phospholipase C"/>
    <property type="match status" value="1"/>
</dbReference>
<dbReference type="GO" id="GO:0051209">
    <property type="term" value="P:release of sequestered calcium ion into cytosol"/>
    <property type="evidence" value="ECO:0007669"/>
    <property type="project" value="TreeGrafter"/>
</dbReference>
<dbReference type="InterPro" id="IPR001192">
    <property type="entry name" value="PI-PLC_fam"/>
</dbReference>
<proteinExistence type="predicted"/>
<dbReference type="SMART" id="SM00239">
    <property type="entry name" value="C2"/>
    <property type="match status" value="1"/>
</dbReference>
<dbReference type="FunFam" id="2.60.40.150:FF:000017">
    <property type="entry name" value="Phosphoinositide phospholipase C"/>
    <property type="match status" value="1"/>
</dbReference>
<keyword evidence="5" id="KW-0442">Lipid degradation</keyword>
<dbReference type="SMART" id="SM00148">
    <property type="entry name" value="PLCXc"/>
    <property type="match status" value="1"/>
</dbReference>
<comment type="catalytic activity">
    <reaction evidence="5">
        <text>a 1,2-diacyl-sn-glycero-3-phospho-(1D-myo-inositol-4,5-bisphosphate) + H2O = 1D-myo-inositol 1,4,5-trisphosphate + a 1,2-diacyl-sn-glycerol + H(+)</text>
        <dbReference type="Rhea" id="RHEA:33179"/>
        <dbReference type="ChEBI" id="CHEBI:15377"/>
        <dbReference type="ChEBI" id="CHEBI:15378"/>
        <dbReference type="ChEBI" id="CHEBI:17815"/>
        <dbReference type="ChEBI" id="CHEBI:58456"/>
        <dbReference type="ChEBI" id="CHEBI:203600"/>
        <dbReference type="EC" id="3.1.4.11"/>
    </reaction>
</comment>
<gene>
    <name evidence="10" type="ORF">F2P81_016339</name>
</gene>
<keyword evidence="3" id="KW-0597">Phosphoprotein</keyword>
<dbReference type="PROSITE" id="PS50008">
    <property type="entry name" value="PIPLC_Y_DOMAIN"/>
    <property type="match status" value="1"/>
</dbReference>
<dbReference type="InterPro" id="IPR000909">
    <property type="entry name" value="PLipase_C_PInositol-sp_X_dom"/>
</dbReference>
<dbReference type="GO" id="GO:0048015">
    <property type="term" value="P:phosphatidylinositol-mediated signaling"/>
    <property type="evidence" value="ECO:0007669"/>
    <property type="project" value="TreeGrafter"/>
</dbReference>
<dbReference type="FunFam" id="3.20.20.190:FF:000001">
    <property type="entry name" value="Phosphoinositide phospholipase C"/>
    <property type="match status" value="1"/>
</dbReference>
<dbReference type="InterPro" id="IPR011993">
    <property type="entry name" value="PH-like_dom_sf"/>
</dbReference>
<keyword evidence="5" id="KW-0443">Lipid metabolism</keyword>
<dbReference type="AlphaFoldDB" id="A0A6A4SL92"/>
<evidence type="ECO:0000256" key="4">
    <source>
        <dbReference type="ARBA" id="ARBA00023224"/>
    </source>
</evidence>